<evidence type="ECO:0000313" key="1">
    <source>
        <dbReference type="EMBL" id="QYC97043.1"/>
    </source>
</evidence>
<sequence>MALTKATGASATLGYFRPEKSPMSRSVEAKLCDALNVLDYGAVGDGVTDDSYAIQSAIRDAVRLGTYRVFIPAPKVEFLCKYPIFLMSKVEVFGTGFASKVVFENPTFSMGRGAFVIGSSYEINREKVFAAYDSGAWVGKPVKDESYVNPGHRVFIRDNAQYVECEDASIHDLYIEAKYTGSTKEGGYGVNFVNAKDCTAYNLAGKGWTQLIGMGSDVTPETPSNYRCSAFNLHVFEPNQVKTYYSIAFIANSTDCIVQDAWQYMACAEGTPNGSGVATNITEDCTIRNIHIKDLGRTESSEGVLINNSRGTLVENIHVGNAKTAVAHFYKEYDDMNDAARPNIFRNITGVSCDSTFATRAKHAIIDGLTSHNCLREVYFGNVNATNNVFLTKPVSMDKAGSWTMDQFLQNNQVKGWRRKQIYFRPQPYLVQDKSSLRSYDTNRKLETNAGAGIDLMIPLDYSIKAVSQISVMYGFGSGSQSASTKLHVALRKIKAFDGNTGDDAVEVFAGDKLPTSDSSASGSFSVSSTDPLGYTLASDSVDGLAHSLDVLVSMQNPTNGCVLKEIRMSCIVED</sequence>
<evidence type="ECO:0000313" key="2">
    <source>
        <dbReference type="Proteomes" id="UP000826845"/>
    </source>
</evidence>
<reference evidence="1" key="1">
    <citation type="submission" date="2021-06" db="EMBL/GenBank/DDBJ databases">
        <authorList>
            <person name="Tian F."/>
            <person name="Li J."/>
            <person name="Li F."/>
            <person name="Tong Y."/>
        </authorList>
    </citation>
    <scope>NUCLEOTIDE SEQUENCE</scope>
</reference>
<accession>A0AC61NM04</accession>
<dbReference type="EMBL" id="MZ398244">
    <property type="protein sequence ID" value="QYC97043.1"/>
    <property type="molecule type" value="Genomic_DNA"/>
</dbReference>
<proteinExistence type="predicted"/>
<protein>
    <submittedName>
        <fullName evidence="1">Non-contractile tail fiber protein</fullName>
    </submittedName>
</protein>
<keyword evidence="2" id="KW-1185">Reference proteome</keyword>
<organism evidence="1 2">
    <name type="scientific">Klebsiella phage IME184</name>
    <dbReference type="NCBI Taxonomy" id="2860373"/>
    <lineage>
        <taxon>Viruses</taxon>
        <taxon>Duplodnaviria</taxon>
        <taxon>Heunggongvirae</taxon>
        <taxon>Uroviricota</taxon>
        <taxon>Caudoviricetes</taxon>
        <taxon>Autographivirales</taxon>
        <taxon>Autosignataviridae</taxon>
        <taxon>Molineuxvirinae</taxon>
        <taxon>Ulipvirus</taxon>
        <taxon>Ulipvirus IME184</taxon>
    </lineage>
</organism>
<dbReference type="Proteomes" id="UP000826845">
    <property type="component" value="Segment"/>
</dbReference>
<name>A0AC61NM04_9CAUD</name>